<reference evidence="1 2" key="1">
    <citation type="submission" date="2019-05" db="EMBL/GenBank/DDBJ databases">
        <title>Another draft genome of Portunus trituberculatus and its Hox gene families provides insights of decapod evolution.</title>
        <authorList>
            <person name="Jeong J.-H."/>
            <person name="Song I."/>
            <person name="Kim S."/>
            <person name="Choi T."/>
            <person name="Kim D."/>
            <person name="Ryu S."/>
            <person name="Kim W."/>
        </authorList>
    </citation>
    <scope>NUCLEOTIDE SEQUENCE [LARGE SCALE GENOMIC DNA]</scope>
    <source>
        <tissue evidence="1">Muscle</tissue>
    </source>
</reference>
<evidence type="ECO:0000313" key="2">
    <source>
        <dbReference type="Proteomes" id="UP000324222"/>
    </source>
</evidence>
<gene>
    <name evidence="1" type="ORF">E2C01_034770</name>
</gene>
<keyword evidence="2" id="KW-1185">Reference proteome</keyword>
<dbReference type="Proteomes" id="UP000324222">
    <property type="component" value="Unassembled WGS sequence"/>
</dbReference>
<comment type="caution">
    <text evidence="1">The sequence shown here is derived from an EMBL/GenBank/DDBJ whole genome shotgun (WGS) entry which is preliminary data.</text>
</comment>
<protein>
    <submittedName>
        <fullName evidence="1">Uncharacterized protein</fullName>
    </submittedName>
</protein>
<dbReference type="EMBL" id="VSRR010004961">
    <property type="protein sequence ID" value="MPC41184.1"/>
    <property type="molecule type" value="Genomic_DNA"/>
</dbReference>
<evidence type="ECO:0000313" key="1">
    <source>
        <dbReference type="EMBL" id="MPC41184.1"/>
    </source>
</evidence>
<organism evidence="1 2">
    <name type="scientific">Portunus trituberculatus</name>
    <name type="common">Swimming crab</name>
    <name type="synonym">Neptunus trituberculatus</name>
    <dbReference type="NCBI Taxonomy" id="210409"/>
    <lineage>
        <taxon>Eukaryota</taxon>
        <taxon>Metazoa</taxon>
        <taxon>Ecdysozoa</taxon>
        <taxon>Arthropoda</taxon>
        <taxon>Crustacea</taxon>
        <taxon>Multicrustacea</taxon>
        <taxon>Malacostraca</taxon>
        <taxon>Eumalacostraca</taxon>
        <taxon>Eucarida</taxon>
        <taxon>Decapoda</taxon>
        <taxon>Pleocyemata</taxon>
        <taxon>Brachyura</taxon>
        <taxon>Eubrachyura</taxon>
        <taxon>Portunoidea</taxon>
        <taxon>Portunidae</taxon>
        <taxon>Portuninae</taxon>
        <taxon>Portunus</taxon>
    </lineage>
</organism>
<name>A0A5B7F9M4_PORTR</name>
<sequence length="85" mass="9572">MFTKVCSSDILPTKVECTLLPDLYHRTQRTEVLARNALWQSDLQIDLNPLEGLFEAQQEQEADTCPMGNLIMSWPRSDGSQGTMG</sequence>
<accession>A0A5B7F9M4</accession>
<dbReference type="AlphaFoldDB" id="A0A5B7F9M4"/>
<proteinExistence type="predicted"/>